<accession>A0ABZ0Y266</accession>
<evidence type="ECO:0000313" key="1">
    <source>
        <dbReference type="EMBL" id="WQH05435.1"/>
    </source>
</evidence>
<sequence length="87" mass="9631">MDNHYCRTSLWKYARSISDKVNIDIRGGLPTKAPPVDTDEIFVPENVLQVPAWAIGTEYYSPPVAVVAEKRGRGISMIPIADGELDD</sequence>
<dbReference type="GeneID" id="43164738"/>
<evidence type="ECO:0000313" key="2">
    <source>
        <dbReference type="Proteomes" id="UP001326110"/>
    </source>
</evidence>
<protein>
    <submittedName>
        <fullName evidence="1">Uncharacterized protein</fullName>
    </submittedName>
</protein>
<dbReference type="RefSeq" id="WP_154819979.1">
    <property type="nucleotide sequence ID" value="NZ_CP140152.1"/>
</dbReference>
<name>A0ABZ0Y266_9BURK</name>
<reference evidence="1 2" key="1">
    <citation type="submission" date="2023-11" db="EMBL/GenBank/DDBJ databases">
        <title>MicrobeMod: A computational toolkit for identifying prokaryotic methylation and restriction-modification with nanopore sequencing.</title>
        <authorList>
            <person name="Crits-Christoph A."/>
            <person name="Kang S.C."/>
            <person name="Lee H."/>
            <person name="Ostrov N."/>
        </authorList>
    </citation>
    <scope>NUCLEOTIDE SEQUENCE [LARGE SCALE GENOMIC DNA]</scope>
    <source>
        <strain evidence="1 2">ATCC 25935</strain>
    </source>
</reference>
<gene>
    <name evidence="1" type="ORF">SR858_03595</name>
</gene>
<proteinExistence type="predicted"/>
<dbReference type="EMBL" id="CP140152">
    <property type="protein sequence ID" value="WQH05435.1"/>
    <property type="molecule type" value="Genomic_DNA"/>
</dbReference>
<dbReference type="Proteomes" id="UP001326110">
    <property type="component" value="Chromosome"/>
</dbReference>
<keyword evidence="2" id="KW-1185">Reference proteome</keyword>
<organism evidence="1 2">
    <name type="scientific">Duganella zoogloeoides</name>
    <dbReference type="NCBI Taxonomy" id="75659"/>
    <lineage>
        <taxon>Bacteria</taxon>
        <taxon>Pseudomonadati</taxon>
        <taxon>Pseudomonadota</taxon>
        <taxon>Betaproteobacteria</taxon>
        <taxon>Burkholderiales</taxon>
        <taxon>Oxalobacteraceae</taxon>
        <taxon>Telluria group</taxon>
        <taxon>Duganella</taxon>
    </lineage>
</organism>